<evidence type="ECO:0000313" key="2">
    <source>
        <dbReference type="Proteomes" id="UP000009138"/>
    </source>
</evidence>
<accession>I1CH52</accession>
<reference evidence="1 2" key="1">
    <citation type="journal article" date="2009" name="PLoS Genet.">
        <title>Genomic analysis of the basal lineage fungus Rhizopus oryzae reveals a whole-genome duplication.</title>
        <authorList>
            <person name="Ma L.-J."/>
            <person name="Ibrahim A.S."/>
            <person name="Skory C."/>
            <person name="Grabherr M.G."/>
            <person name="Burger G."/>
            <person name="Butler M."/>
            <person name="Elias M."/>
            <person name="Idnurm A."/>
            <person name="Lang B.F."/>
            <person name="Sone T."/>
            <person name="Abe A."/>
            <person name="Calvo S.E."/>
            <person name="Corrochano L.M."/>
            <person name="Engels R."/>
            <person name="Fu J."/>
            <person name="Hansberg W."/>
            <person name="Kim J.-M."/>
            <person name="Kodira C.D."/>
            <person name="Koehrsen M.J."/>
            <person name="Liu B."/>
            <person name="Miranda-Saavedra D."/>
            <person name="O'Leary S."/>
            <person name="Ortiz-Castellanos L."/>
            <person name="Poulter R."/>
            <person name="Rodriguez-Romero J."/>
            <person name="Ruiz-Herrera J."/>
            <person name="Shen Y.-Q."/>
            <person name="Zeng Q."/>
            <person name="Galagan J."/>
            <person name="Birren B.W."/>
            <person name="Cuomo C.A."/>
            <person name="Wickes B.L."/>
        </authorList>
    </citation>
    <scope>NUCLEOTIDE SEQUENCE [LARGE SCALE GENOMIC DNA]</scope>
    <source>
        <strain evidence="2">RA 99-880 / ATCC MYA-4621 / FGSC 9543 / NRRL 43880</strain>
    </source>
</reference>
<dbReference type="EMBL" id="CH476741">
    <property type="protein sequence ID" value="EIE87782.1"/>
    <property type="molecule type" value="Genomic_DNA"/>
</dbReference>
<keyword evidence="2" id="KW-1185">Reference proteome</keyword>
<dbReference type="RefSeq" id="XP_067523178.1">
    <property type="nucleotide sequence ID" value="XM_067667077.1"/>
</dbReference>
<organism evidence="1 2">
    <name type="scientific">Rhizopus delemar (strain RA 99-880 / ATCC MYA-4621 / FGSC 9543 / NRRL 43880)</name>
    <name type="common">Mucormycosis agent</name>
    <name type="synonym">Rhizopus arrhizus var. delemar</name>
    <dbReference type="NCBI Taxonomy" id="246409"/>
    <lineage>
        <taxon>Eukaryota</taxon>
        <taxon>Fungi</taxon>
        <taxon>Fungi incertae sedis</taxon>
        <taxon>Mucoromycota</taxon>
        <taxon>Mucoromycotina</taxon>
        <taxon>Mucoromycetes</taxon>
        <taxon>Mucorales</taxon>
        <taxon>Mucorineae</taxon>
        <taxon>Rhizopodaceae</taxon>
        <taxon>Rhizopus</taxon>
    </lineage>
</organism>
<name>I1CH52_RHIO9</name>
<dbReference type="OMA" id="YAGAMNP"/>
<protein>
    <submittedName>
        <fullName evidence="1">Uncharacterized protein</fullName>
    </submittedName>
</protein>
<dbReference type="InParanoid" id="I1CH52"/>
<evidence type="ECO:0000313" key="1">
    <source>
        <dbReference type="EMBL" id="EIE87782.1"/>
    </source>
</evidence>
<dbReference type="Proteomes" id="UP000009138">
    <property type="component" value="Unassembled WGS sequence"/>
</dbReference>
<dbReference type="eggNOG" id="ENOG502TAK5">
    <property type="taxonomic scope" value="Eukaryota"/>
</dbReference>
<dbReference type="AlphaFoldDB" id="I1CH52"/>
<sequence>MTIRKMSYPYSYPYYGSYYTPTPMYTQQQQMYPVNYYSYPMVGYPSTMNNNSNYYYNPGYYGGIPYKPSTLRTIYNRIRHGSTYANYYNQAYPQQMMYDYGRYRGNWLDYNNNQQ</sequence>
<dbReference type="VEuPathDB" id="FungiDB:RO3G_12493"/>
<dbReference type="GeneID" id="93619458"/>
<proteinExistence type="predicted"/>
<gene>
    <name evidence="1" type="ORF">RO3G_12493</name>
</gene>